<dbReference type="Proteomes" id="UP000095286">
    <property type="component" value="Unplaced"/>
</dbReference>
<accession>A0AC35TIG2</accession>
<evidence type="ECO:0000313" key="2">
    <source>
        <dbReference type="WBParaSite" id="RSKR_0000091750.1"/>
    </source>
</evidence>
<organism evidence="1 2">
    <name type="scientific">Rhabditophanes sp. KR3021</name>
    <dbReference type="NCBI Taxonomy" id="114890"/>
    <lineage>
        <taxon>Eukaryota</taxon>
        <taxon>Metazoa</taxon>
        <taxon>Ecdysozoa</taxon>
        <taxon>Nematoda</taxon>
        <taxon>Chromadorea</taxon>
        <taxon>Rhabditida</taxon>
        <taxon>Tylenchina</taxon>
        <taxon>Panagrolaimomorpha</taxon>
        <taxon>Strongyloidoidea</taxon>
        <taxon>Alloionematidae</taxon>
        <taxon>Rhabditophanes</taxon>
    </lineage>
</organism>
<proteinExistence type="predicted"/>
<name>A0AC35TIG2_9BILA</name>
<protein>
    <submittedName>
        <fullName evidence="2">SHSP domain-containing protein</fullName>
    </submittedName>
</protein>
<reference evidence="2" key="1">
    <citation type="submission" date="2016-11" db="UniProtKB">
        <authorList>
            <consortium name="WormBaseParasite"/>
        </authorList>
    </citation>
    <scope>IDENTIFICATION</scope>
    <source>
        <strain evidence="2">KR3021</strain>
    </source>
</reference>
<evidence type="ECO:0000313" key="1">
    <source>
        <dbReference type="Proteomes" id="UP000095286"/>
    </source>
</evidence>
<dbReference type="WBParaSite" id="RSKR_0000091750.1">
    <property type="protein sequence ID" value="RSKR_0000091750.1"/>
    <property type="gene ID" value="RSKR_0000091750"/>
</dbReference>
<sequence length="192" mass="21266">MTVSEINVFGSLNEVANIQFQLPGTVSKRNESIEVKVKGNTVEVSDKDITVESHLPLSEKCCAGCGPNVECNIHHFLNLFINPTSHQTEIRKGRLLKVSSWNKKDKGSAGMTLRDTDEAGFTILMDSIESILKSGFDTSMRFEDDSKYTNSEEKKPPTFNPDDPTFSKGILCFDTPGAVNQKQLTNIFTLSN</sequence>